<evidence type="ECO:0000313" key="9">
    <source>
        <dbReference type="EMBL" id="THU88222.1"/>
    </source>
</evidence>
<proteinExistence type="inferred from homology"/>
<name>A0A4S8LGP8_DENBC</name>
<evidence type="ECO:0000256" key="3">
    <source>
        <dbReference type="ARBA" id="ARBA00022512"/>
    </source>
</evidence>
<dbReference type="EMBL" id="ML179417">
    <property type="protein sequence ID" value="THU88222.1"/>
    <property type="molecule type" value="Genomic_DNA"/>
</dbReference>
<protein>
    <recommendedName>
        <fullName evidence="7">Hydrophobin</fullName>
    </recommendedName>
</protein>
<reference evidence="9 10" key="1">
    <citation type="journal article" date="2019" name="Nat. Ecol. Evol.">
        <title>Megaphylogeny resolves global patterns of mushroom evolution.</title>
        <authorList>
            <person name="Varga T."/>
            <person name="Krizsan K."/>
            <person name="Foldi C."/>
            <person name="Dima B."/>
            <person name="Sanchez-Garcia M."/>
            <person name="Sanchez-Ramirez S."/>
            <person name="Szollosi G.J."/>
            <person name="Szarkandi J.G."/>
            <person name="Papp V."/>
            <person name="Albert L."/>
            <person name="Andreopoulos W."/>
            <person name="Angelini C."/>
            <person name="Antonin V."/>
            <person name="Barry K.W."/>
            <person name="Bougher N.L."/>
            <person name="Buchanan P."/>
            <person name="Buyck B."/>
            <person name="Bense V."/>
            <person name="Catcheside P."/>
            <person name="Chovatia M."/>
            <person name="Cooper J."/>
            <person name="Damon W."/>
            <person name="Desjardin D."/>
            <person name="Finy P."/>
            <person name="Geml J."/>
            <person name="Haridas S."/>
            <person name="Hughes K."/>
            <person name="Justo A."/>
            <person name="Karasinski D."/>
            <person name="Kautmanova I."/>
            <person name="Kiss B."/>
            <person name="Kocsube S."/>
            <person name="Kotiranta H."/>
            <person name="LaButti K.M."/>
            <person name="Lechner B.E."/>
            <person name="Liimatainen K."/>
            <person name="Lipzen A."/>
            <person name="Lukacs Z."/>
            <person name="Mihaltcheva S."/>
            <person name="Morgado L.N."/>
            <person name="Niskanen T."/>
            <person name="Noordeloos M.E."/>
            <person name="Ohm R.A."/>
            <person name="Ortiz-Santana B."/>
            <person name="Ovrebo C."/>
            <person name="Racz N."/>
            <person name="Riley R."/>
            <person name="Savchenko A."/>
            <person name="Shiryaev A."/>
            <person name="Soop K."/>
            <person name="Spirin V."/>
            <person name="Szebenyi C."/>
            <person name="Tomsovsky M."/>
            <person name="Tulloss R.E."/>
            <person name="Uehling J."/>
            <person name="Grigoriev I.V."/>
            <person name="Vagvolgyi C."/>
            <person name="Papp T."/>
            <person name="Martin F.M."/>
            <person name="Miettinen O."/>
            <person name="Hibbett D.S."/>
            <person name="Nagy L.G."/>
        </authorList>
    </citation>
    <scope>NUCLEOTIDE SEQUENCE [LARGE SCALE GENOMIC DNA]</scope>
    <source>
        <strain evidence="9 10">CBS 962.96</strain>
    </source>
</reference>
<dbReference type="PROSITE" id="PS00956">
    <property type="entry name" value="HYDROPHOBIN"/>
    <property type="match status" value="1"/>
</dbReference>
<dbReference type="SMART" id="SM00075">
    <property type="entry name" value="HYDRO"/>
    <property type="match status" value="1"/>
</dbReference>
<evidence type="ECO:0000256" key="5">
    <source>
        <dbReference type="ARBA" id="ARBA00022729"/>
    </source>
</evidence>
<evidence type="ECO:0000256" key="7">
    <source>
        <dbReference type="RuleBase" id="RU365009"/>
    </source>
</evidence>
<feature type="region of interest" description="Disordered" evidence="8">
    <location>
        <begin position="43"/>
        <end position="65"/>
    </location>
</feature>
<sequence length="141" mass="14350">MKFSSFFALALVSAAVTVDALPQRETNADRLARGLPPLPPVRRATPAFEAKRGAPSGTPGQCSTGGTYCCQRTSKAGLEGLLLGLLGILGIHPDVTIGVSCSPLSIIGIGGNSCSQQPVCCDKNLLNGGIATGCSPININL</sequence>
<evidence type="ECO:0000256" key="8">
    <source>
        <dbReference type="SAM" id="MobiDB-lite"/>
    </source>
</evidence>
<keyword evidence="3 7" id="KW-0134">Cell wall</keyword>
<evidence type="ECO:0000256" key="4">
    <source>
        <dbReference type="ARBA" id="ARBA00022525"/>
    </source>
</evidence>
<evidence type="ECO:0000256" key="6">
    <source>
        <dbReference type="ARBA" id="ARBA00023157"/>
    </source>
</evidence>
<feature type="chain" id="PRO_5020980588" description="Hydrophobin" evidence="7">
    <location>
        <begin position="21"/>
        <end position="141"/>
    </location>
</feature>
<keyword evidence="5 7" id="KW-0732">Signal</keyword>
<dbReference type="InterPro" id="IPR019778">
    <property type="entry name" value="Class_I_Hydrophobin_CS"/>
</dbReference>
<dbReference type="Proteomes" id="UP000297245">
    <property type="component" value="Unassembled WGS sequence"/>
</dbReference>
<comment type="subcellular location">
    <subcellularLocation>
        <location evidence="1 7">Secreted</location>
        <location evidence="1 7">Cell wall</location>
    </subcellularLocation>
</comment>
<dbReference type="AlphaFoldDB" id="A0A4S8LGP8"/>
<organism evidence="9 10">
    <name type="scientific">Dendrothele bispora (strain CBS 962.96)</name>
    <dbReference type="NCBI Taxonomy" id="1314807"/>
    <lineage>
        <taxon>Eukaryota</taxon>
        <taxon>Fungi</taxon>
        <taxon>Dikarya</taxon>
        <taxon>Basidiomycota</taxon>
        <taxon>Agaricomycotina</taxon>
        <taxon>Agaricomycetes</taxon>
        <taxon>Agaricomycetidae</taxon>
        <taxon>Agaricales</taxon>
        <taxon>Agaricales incertae sedis</taxon>
        <taxon>Dendrothele</taxon>
    </lineage>
</organism>
<comment type="similarity">
    <text evidence="2 7">Belongs to the fungal hydrophobin family.</text>
</comment>
<dbReference type="InterPro" id="IPR001338">
    <property type="entry name" value="Class_I_Hydrophobin"/>
</dbReference>
<gene>
    <name evidence="9" type="ORF">K435DRAFT_762026</name>
</gene>
<accession>A0A4S8LGP8</accession>
<keyword evidence="10" id="KW-1185">Reference proteome</keyword>
<dbReference type="Pfam" id="PF01185">
    <property type="entry name" value="Hydrophobin"/>
    <property type="match status" value="1"/>
</dbReference>
<dbReference type="OrthoDB" id="4225815at2759"/>
<dbReference type="GO" id="GO:0009277">
    <property type="term" value="C:fungal-type cell wall"/>
    <property type="evidence" value="ECO:0007669"/>
    <property type="project" value="InterPro"/>
</dbReference>
<dbReference type="CDD" id="cd23507">
    <property type="entry name" value="hydrophobin_I"/>
    <property type="match status" value="1"/>
</dbReference>
<dbReference type="GO" id="GO:0005199">
    <property type="term" value="F:structural constituent of cell wall"/>
    <property type="evidence" value="ECO:0007669"/>
    <property type="project" value="InterPro"/>
</dbReference>
<evidence type="ECO:0000256" key="2">
    <source>
        <dbReference type="ARBA" id="ARBA00010446"/>
    </source>
</evidence>
<feature type="signal peptide" evidence="7">
    <location>
        <begin position="1"/>
        <end position="20"/>
    </location>
</feature>
<evidence type="ECO:0000313" key="10">
    <source>
        <dbReference type="Proteomes" id="UP000297245"/>
    </source>
</evidence>
<evidence type="ECO:0000256" key="1">
    <source>
        <dbReference type="ARBA" id="ARBA00004191"/>
    </source>
</evidence>
<keyword evidence="4 7" id="KW-0964">Secreted</keyword>
<keyword evidence="6 7" id="KW-1015">Disulfide bond</keyword>